<dbReference type="CDD" id="cd00009">
    <property type="entry name" value="AAA"/>
    <property type="match status" value="1"/>
</dbReference>
<dbReference type="Gene3D" id="3.40.50.300">
    <property type="entry name" value="P-loop containing nucleotide triphosphate hydrolases"/>
    <property type="match status" value="1"/>
</dbReference>
<dbReference type="GO" id="GO:0003677">
    <property type="term" value="F:DNA binding"/>
    <property type="evidence" value="ECO:0007669"/>
    <property type="project" value="UniProtKB-KW"/>
</dbReference>
<keyword evidence="10" id="KW-0378">Hydrolase</keyword>
<dbReference type="InterPro" id="IPR053016">
    <property type="entry name" value="CTF18-RFC_complex"/>
</dbReference>
<evidence type="ECO:0000256" key="6">
    <source>
        <dbReference type="ARBA" id="ARBA00023242"/>
    </source>
</evidence>
<evidence type="ECO:0000256" key="8">
    <source>
        <dbReference type="ARBA" id="ARBA00043975"/>
    </source>
</evidence>
<dbReference type="SUPFAM" id="SSF52540">
    <property type="entry name" value="P-loop containing nucleoside triphosphate hydrolases"/>
    <property type="match status" value="1"/>
</dbReference>
<sequence length="696" mass="78497">MSSLLDVPLHRLMDQLSATTTAKLANPECSQEAPKSTKSPQNKLWVDRYRPKVFADLLGDERVHRETMAWVKEWDWCVFGKKKGKKRARDDDQNVDYNDEYHRPRERILLLSGPPGLGKTTLAHVVAKQAGYSVFEINASDARSGQIVDDRIRPALETGSAVGSTKPVLVVIDEIDGATGAGENVAGFVHKLVELTLDKPRKKRGKKDPATSRPLLRPIVCICNDLYASSLAKLRQHARIVRFNRPADIHIVKRLREICDKEGLRAESRALTALVGIAKGDLRGCLNALQFVKGRNQEVTESTIRAAPAGMKEADASLTSVLNDLFSPMSKKRVKEAGLTEEEETRYVDRLSREIEGSGATDKVAMGCFEHYTNLHRHDATFSRYEKANRWLIAYDHLSGTMRSEREYSLMPYLSYFVIPFYPLFHEKGAPKVERPKDDYENYLKTKTNGEIYQSLSRCLRVACSRRGGDYRYLASEQVLQLEFAPFINRIISPPLRPVNRQVIRPEEKAILSRLVDIMVSLDLQFVQDKGEDAQLVYRLEPPIDVFVTYDGKRTSDISASRYAVRQLVAAEVEAQSIVNHAVTIDKYRKSFAAPEDDQDENHGDTEALEQDGKLIRSHQLPASRVPAKERPVTTKVDIADRPPVDFFGRPITKAVVSPRNGGLRNAPQTKFRVNYKFHEGNSAAVRKPVKMVSFL</sequence>
<evidence type="ECO:0000259" key="9">
    <source>
        <dbReference type="SMART" id="SM00382"/>
    </source>
</evidence>
<keyword evidence="7" id="KW-0131">Cell cycle</keyword>
<dbReference type="GO" id="GO:0006260">
    <property type="term" value="P:DNA replication"/>
    <property type="evidence" value="ECO:0007669"/>
    <property type="project" value="UniProtKB-KW"/>
</dbReference>
<evidence type="ECO:0000313" key="10">
    <source>
        <dbReference type="EMBL" id="KZT27298.1"/>
    </source>
</evidence>
<accession>A0A165TWX7</accession>
<evidence type="ECO:0000256" key="3">
    <source>
        <dbReference type="ARBA" id="ARBA00022741"/>
    </source>
</evidence>
<reference evidence="10 11" key="1">
    <citation type="journal article" date="2016" name="Mol. Biol. Evol.">
        <title>Comparative Genomics of Early-Diverging Mushroom-Forming Fungi Provides Insights into the Origins of Lignocellulose Decay Capabilities.</title>
        <authorList>
            <person name="Nagy L.G."/>
            <person name="Riley R."/>
            <person name="Tritt A."/>
            <person name="Adam C."/>
            <person name="Daum C."/>
            <person name="Floudas D."/>
            <person name="Sun H."/>
            <person name="Yadav J.S."/>
            <person name="Pangilinan J."/>
            <person name="Larsson K.H."/>
            <person name="Matsuura K."/>
            <person name="Barry K."/>
            <person name="Labutti K."/>
            <person name="Kuo R."/>
            <person name="Ohm R.A."/>
            <person name="Bhattacharya S.S."/>
            <person name="Shirouzu T."/>
            <person name="Yoshinaga Y."/>
            <person name="Martin F.M."/>
            <person name="Grigoriev I.V."/>
            <person name="Hibbett D.S."/>
        </authorList>
    </citation>
    <scope>NUCLEOTIDE SEQUENCE [LARGE SCALE GENOMIC DNA]</scope>
    <source>
        <strain evidence="10 11">HHB14362 ss-1</strain>
    </source>
</reference>
<dbReference type="PANTHER" id="PTHR46765:SF1">
    <property type="entry name" value="P-LOOP CONTAINING NUCLEOSIDE TRIPHOSPHATE HYDROLASES SUPERFAMILY PROTEIN"/>
    <property type="match status" value="1"/>
</dbReference>
<dbReference type="GO" id="GO:0016887">
    <property type="term" value="F:ATP hydrolysis activity"/>
    <property type="evidence" value="ECO:0007669"/>
    <property type="project" value="InterPro"/>
</dbReference>
<dbReference type="InterPro" id="IPR027417">
    <property type="entry name" value="P-loop_NTPase"/>
</dbReference>
<keyword evidence="3" id="KW-0547">Nucleotide-binding</keyword>
<dbReference type="Proteomes" id="UP000076761">
    <property type="component" value="Unassembled WGS sequence"/>
</dbReference>
<evidence type="ECO:0000256" key="4">
    <source>
        <dbReference type="ARBA" id="ARBA00022840"/>
    </source>
</evidence>
<dbReference type="Gene3D" id="1.10.8.60">
    <property type="match status" value="1"/>
</dbReference>
<evidence type="ECO:0000256" key="1">
    <source>
        <dbReference type="ARBA" id="ARBA00004123"/>
    </source>
</evidence>
<comment type="similarity">
    <text evidence="8">Belongs to the activator 1 small subunits family. CTF18 subfamily.</text>
</comment>
<dbReference type="SMART" id="SM00382">
    <property type="entry name" value="AAA"/>
    <property type="match status" value="1"/>
</dbReference>
<gene>
    <name evidence="10" type="ORF">NEOLEDRAFT_1110618</name>
</gene>
<comment type="subcellular location">
    <subcellularLocation>
        <location evidence="1">Nucleus</location>
    </subcellularLocation>
</comment>
<dbReference type="InterPro" id="IPR003959">
    <property type="entry name" value="ATPase_AAA_core"/>
</dbReference>
<proteinExistence type="inferred from homology"/>
<keyword evidence="6" id="KW-0539">Nucleus</keyword>
<evidence type="ECO:0000256" key="7">
    <source>
        <dbReference type="ARBA" id="ARBA00023306"/>
    </source>
</evidence>
<keyword evidence="5" id="KW-0238">DNA-binding</keyword>
<dbReference type="STRING" id="1314782.A0A165TWX7"/>
<dbReference type="PANTHER" id="PTHR46765">
    <property type="entry name" value="P-LOOP CONTAINING NUCLEOSIDE TRIPHOSPHATE HYDROLASES SUPERFAMILY PROTEIN"/>
    <property type="match status" value="1"/>
</dbReference>
<dbReference type="OrthoDB" id="2195431at2759"/>
<feature type="domain" description="AAA+ ATPase" evidence="9">
    <location>
        <begin position="105"/>
        <end position="248"/>
    </location>
</feature>
<dbReference type="FunCoup" id="A0A165TWX7">
    <property type="interactions" value="590"/>
</dbReference>
<dbReference type="InterPro" id="IPR047854">
    <property type="entry name" value="RFC_lid"/>
</dbReference>
<organism evidence="10 11">
    <name type="scientific">Neolentinus lepideus HHB14362 ss-1</name>
    <dbReference type="NCBI Taxonomy" id="1314782"/>
    <lineage>
        <taxon>Eukaryota</taxon>
        <taxon>Fungi</taxon>
        <taxon>Dikarya</taxon>
        <taxon>Basidiomycota</taxon>
        <taxon>Agaricomycotina</taxon>
        <taxon>Agaricomycetes</taxon>
        <taxon>Gloeophyllales</taxon>
        <taxon>Gloeophyllaceae</taxon>
        <taxon>Neolentinus</taxon>
    </lineage>
</organism>
<dbReference type="InParanoid" id="A0A165TWX7"/>
<keyword evidence="4" id="KW-0067">ATP-binding</keyword>
<dbReference type="EMBL" id="KV425562">
    <property type="protein sequence ID" value="KZT27298.1"/>
    <property type="molecule type" value="Genomic_DNA"/>
</dbReference>
<evidence type="ECO:0000256" key="2">
    <source>
        <dbReference type="ARBA" id="ARBA00022705"/>
    </source>
</evidence>
<keyword evidence="11" id="KW-1185">Reference proteome</keyword>
<dbReference type="AlphaFoldDB" id="A0A165TWX7"/>
<keyword evidence="2" id="KW-0235">DNA replication</keyword>
<dbReference type="InterPro" id="IPR003593">
    <property type="entry name" value="AAA+_ATPase"/>
</dbReference>
<name>A0A165TWX7_9AGAM</name>
<protein>
    <submittedName>
        <fullName evidence="10">p-loop containing nucleoside triphosphate hydrolase protein</fullName>
    </submittedName>
</protein>
<dbReference type="GO" id="GO:0005634">
    <property type="term" value="C:nucleus"/>
    <property type="evidence" value="ECO:0007669"/>
    <property type="project" value="UniProtKB-SubCell"/>
</dbReference>
<dbReference type="CDD" id="cd18140">
    <property type="entry name" value="HLD_clamp_RFC"/>
    <property type="match status" value="1"/>
</dbReference>
<dbReference type="GO" id="GO:0005524">
    <property type="term" value="F:ATP binding"/>
    <property type="evidence" value="ECO:0007669"/>
    <property type="project" value="UniProtKB-KW"/>
</dbReference>
<dbReference type="Pfam" id="PF00004">
    <property type="entry name" value="AAA"/>
    <property type="match status" value="1"/>
</dbReference>
<evidence type="ECO:0000256" key="5">
    <source>
        <dbReference type="ARBA" id="ARBA00023125"/>
    </source>
</evidence>
<evidence type="ECO:0000313" key="11">
    <source>
        <dbReference type="Proteomes" id="UP000076761"/>
    </source>
</evidence>